<evidence type="ECO:0000256" key="1">
    <source>
        <dbReference type="ARBA" id="ARBA00004141"/>
    </source>
</evidence>
<protein>
    <submittedName>
        <fullName evidence="7">NINE protein</fullName>
    </submittedName>
</protein>
<evidence type="ECO:0000313" key="7">
    <source>
        <dbReference type="EMBL" id="MDN5201318.1"/>
    </source>
</evidence>
<comment type="subcellular location">
    <subcellularLocation>
        <location evidence="1">Membrane</location>
        <topology evidence="1">Multi-pass membrane protein</topology>
    </subcellularLocation>
</comment>
<name>A0ABT8KNM3_9BACT</name>
<gene>
    <name evidence="7" type="ORF">QQ008_08095</name>
</gene>
<dbReference type="EMBL" id="JAUJEA010000002">
    <property type="protein sequence ID" value="MDN5201318.1"/>
    <property type="molecule type" value="Genomic_DNA"/>
</dbReference>
<evidence type="ECO:0000256" key="3">
    <source>
        <dbReference type="ARBA" id="ARBA00022989"/>
    </source>
</evidence>
<dbReference type="Proteomes" id="UP001172082">
    <property type="component" value="Unassembled WGS sequence"/>
</dbReference>
<feature type="domain" description="TM2" evidence="6">
    <location>
        <begin position="49"/>
        <end position="92"/>
    </location>
</feature>
<comment type="caution">
    <text evidence="7">The sequence shown here is derived from an EMBL/GenBank/DDBJ whole genome shotgun (WGS) entry which is preliminary data.</text>
</comment>
<sequence>MAKIIDILPELQGQEMAYVQEIIKDMEDEKARSFATIYRARRKDPTLILVTTILGFVVVAGVQRFILGQIGMGLLYLLTGGLCLIGTIVDLINYQSMTFEFNQKQAYEVAIMMKDKSDS</sequence>
<dbReference type="RefSeq" id="WP_346751344.1">
    <property type="nucleotide sequence ID" value="NZ_JAUJEA010000002.1"/>
</dbReference>
<keyword evidence="8" id="KW-1185">Reference proteome</keyword>
<evidence type="ECO:0000256" key="5">
    <source>
        <dbReference type="SAM" id="Phobius"/>
    </source>
</evidence>
<organism evidence="7 8">
    <name type="scientific">Splendidivirga corallicola</name>
    <dbReference type="NCBI Taxonomy" id="3051826"/>
    <lineage>
        <taxon>Bacteria</taxon>
        <taxon>Pseudomonadati</taxon>
        <taxon>Bacteroidota</taxon>
        <taxon>Cytophagia</taxon>
        <taxon>Cytophagales</taxon>
        <taxon>Splendidivirgaceae</taxon>
        <taxon>Splendidivirga</taxon>
    </lineage>
</organism>
<dbReference type="Pfam" id="PF05154">
    <property type="entry name" value="TM2"/>
    <property type="match status" value="1"/>
</dbReference>
<feature type="transmembrane region" description="Helical" evidence="5">
    <location>
        <begin position="73"/>
        <end position="94"/>
    </location>
</feature>
<dbReference type="InterPro" id="IPR007829">
    <property type="entry name" value="TM2"/>
</dbReference>
<evidence type="ECO:0000259" key="6">
    <source>
        <dbReference type="Pfam" id="PF05154"/>
    </source>
</evidence>
<accession>A0ABT8KNM3</accession>
<keyword evidence="3 5" id="KW-1133">Transmembrane helix</keyword>
<reference evidence="7" key="1">
    <citation type="submission" date="2023-06" db="EMBL/GenBank/DDBJ databases">
        <title>Genomic of Parafulvivirga corallium.</title>
        <authorList>
            <person name="Wang G."/>
        </authorList>
    </citation>
    <scope>NUCLEOTIDE SEQUENCE</scope>
    <source>
        <strain evidence="7">BMA10</strain>
    </source>
</reference>
<evidence type="ECO:0000256" key="2">
    <source>
        <dbReference type="ARBA" id="ARBA00022692"/>
    </source>
</evidence>
<keyword evidence="4 5" id="KW-0472">Membrane</keyword>
<keyword evidence="2 5" id="KW-0812">Transmembrane</keyword>
<feature type="transmembrane region" description="Helical" evidence="5">
    <location>
        <begin position="47"/>
        <end position="67"/>
    </location>
</feature>
<proteinExistence type="predicted"/>
<evidence type="ECO:0000256" key="4">
    <source>
        <dbReference type="ARBA" id="ARBA00023136"/>
    </source>
</evidence>
<evidence type="ECO:0000313" key="8">
    <source>
        <dbReference type="Proteomes" id="UP001172082"/>
    </source>
</evidence>